<accession>A0A1J5NZR6</accession>
<proteinExistence type="predicted"/>
<comment type="caution">
    <text evidence="2">The sequence shown here is derived from an EMBL/GenBank/DDBJ whole genome shotgun (WGS) entry which is preliminary data.</text>
</comment>
<dbReference type="PANTHER" id="PTHR42861">
    <property type="entry name" value="CALCIUM-TRANSPORTING ATPASE"/>
    <property type="match status" value="1"/>
</dbReference>
<feature type="transmembrane region" description="Helical" evidence="1">
    <location>
        <begin position="166"/>
        <end position="188"/>
    </location>
</feature>
<dbReference type="Gene3D" id="1.20.1110.10">
    <property type="entry name" value="Calcium-transporting ATPase, transmembrane domain"/>
    <property type="match status" value="1"/>
</dbReference>
<dbReference type="PRINTS" id="PR00120">
    <property type="entry name" value="HATPASE"/>
</dbReference>
<dbReference type="InterPro" id="IPR023298">
    <property type="entry name" value="ATPase_P-typ_TM_dom_sf"/>
</dbReference>
<sequence length="230" mass="25108">MAKGAASVVLTEPGLINIIALVQQGRSIYQRILTWIINKISRTILKAAFVAAAYVFTGQFVISAFAMLLLTFLTDFAKISLATDTVRPSRSPETWHIGSFITLSVVLGLAMVVETLALLWFGWTRFGLATDVNALDTFSFLLLLYFAVFSVVSARERRWFWSSRPSTTFLLALTADAVVGSGLTLVGLPGLHALPPTEMLAIFGYAMIACLGLNDTLKVAMIRWRVPAAT</sequence>
<reference evidence="2" key="1">
    <citation type="submission" date="2016-10" db="EMBL/GenBank/DDBJ databases">
        <title>Sequence of Gallionella enrichment culture.</title>
        <authorList>
            <person name="Poehlein A."/>
            <person name="Muehling M."/>
            <person name="Daniel R."/>
        </authorList>
    </citation>
    <scope>NUCLEOTIDE SEQUENCE</scope>
</reference>
<keyword evidence="1" id="KW-0472">Membrane</keyword>
<feature type="transmembrane region" description="Helical" evidence="1">
    <location>
        <begin position="94"/>
        <end position="123"/>
    </location>
</feature>
<keyword evidence="1" id="KW-0812">Transmembrane</keyword>
<evidence type="ECO:0000256" key="1">
    <source>
        <dbReference type="SAM" id="Phobius"/>
    </source>
</evidence>
<feature type="transmembrane region" description="Helical" evidence="1">
    <location>
        <begin position="135"/>
        <end position="154"/>
    </location>
</feature>
<dbReference type="InterPro" id="IPR001757">
    <property type="entry name" value="P_typ_ATPase"/>
</dbReference>
<dbReference type="GO" id="GO:0005524">
    <property type="term" value="F:ATP binding"/>
    <property type="evidence" value="ECO:0007669"/>
    <property type="project" value="InterPro"/>
</dbReference>
<organism evidence="2">
    <name type="scientific">mine drainage metagenome</name>
    <dbReference type="NCBI Taxonomy" id="410659"/>
    <lineage>
        <taxon>unclassified sequences</taxon>
        <taxon>metagenomes</taxon>
        <taxon>ecological metagenomes</taxon>
    </lineage>
</organism>
<name>A0A1J5NZR6_9ZZZZ</name>
<dbReference type="InterPro" id="IPR023214">
    <property type="entry name" value="HAD_sf"/>
</dbReference>
<dbReference type="GO" id="GO:0016020">
    <property type="term" value="C:membrane"/>
    <property type="evidence" value="ECO:0007669"/>
    <property type="project" value="InterPro"/>
</dbReference>
<dbReference type="AlphaFoldDB" id="A0A1J5NZR6"/>
<evidence type="ECO:0000313" key="2">
    <source>
        <dbReference type="EMBL" id="OIQ63752.1"/>
    </source>
</evidence>
<dbReference type="Gene3D" id="3.40.50.1000">
    <property type="entry name" value="HAD superfamily/HAD-like"/>
    <property type="match status" value="1"/>
</dbReference>
<dbReference type="SUPFAM" id="SSF81665">
    <property type="entry name" value="Calcium ATPase, transmembrane domain M"/>
    <property type="match status" value="1"/>
</dbReference>
<feature type="transmembrane region" description="Helical" evidence="1">
    <location>
        <begin position="48"/>
        <end position="73"/>
    </location>
</feature>
<dbReference type="EMBL" id="MLJW01008725">
    <property type="protein sequence ID" value="OIQ63752.1"/>
    <property type="molecule type" value="Genomic_DNA"/>
</dbReference>
<gene>
    <name evidence="2" type="ORF">GALL_547060</name>
</gene>
<dbReference type="GO" id="GO:0016887">
    <property type="term" value="F:ATP hydrolysis activity"/>
    <property type="evidence" value="ECO:0007669"/>
    <property type="project" value="InterPro"/>
</dbReference>
<protein>
    <submittedName>
        <fullName evidence="2">Uncharacterized protein</fullName>
    </submittedName>
</protein>
<feature type="transmembrane region" description="Helical" evidence="1">
    <location>
        <begin position="200"/>
        <end position="217"/>
    </location>
</feature>
<keyword evidence="1" id="KW-1133">Transmembrane helix</keyword>